<evidence type="ECO:0000313" key="4">
    <source>
        <dbReference type="Proteomes" id="UP001151760"/>
    </source>
</evidence>
<evidence type="ECO:0000313" key="3">
    <source>
        <dbReference type="EMBL" id="GJT22105.1"/>
    </source>
</evidence>
<dbReference type="EMBL" id="BQNB010013943">
    <property type="protein sequence ID" value="GJT22105.1"/>
    <property type="molecule type" value="Genomic_DNA"/>
</dbReference>
<dbReference type="Proteomes" id="UP001151760">
    <property type="component" value="Unassembled WGS sequence"/>
</dbReference>
<feature type="compositionally biased region" description="Basic and acidic residues" evidence="2">
    <location>
        <begin position="379"/>
        <end position="393"/>
    </location>
</feature>
<comment type="caution">
    <text evidence="3">The sequence shown here is derived from an EMBL/GenBank/DDBJ whole genome shotgun (WGS) entry which is preliminary data.</text>
</comment>
<feature type="region of interest" description="Disordered" evidence="2">
    <location>
        <begin position="369"/>
        <end position="393"/>
    </location>
</feature>
<organism evidence="3 4">
    <name type="scientific">Tanacetum coccineum</name>
    <dbReference type="NCBI Taxonomy" id="301880"/>
    <lineage>
        <taxon>Eukaryota</taxon>
        <taxon>Viridiplantae</taxon>
        <taxon>Streptophyta</taxon>
        <taxon>Embryophyta</taxon>
        <taxon>Tracheophyta</taxon>
        <taxon>Spermatophyta</taxon>
        <taxon>Magnoliopsida</taxon>
        <taxon>eudicotyledons</taxon>
        <taxon>Gunneridae</taxon>
        <taxon>Pentapetalae</taxon>
        <taxon>asterids</taxon>
        <taxon>campanulids</taxon>
        <taxon>Asterales</taxon>
        <taxon>Asteraceae</taxon>
        <taxon>Asteroideae</taxon>
        <taxon>Anthemideae</taxon>
        <taxon>Anthemidinae</taxon>
        <taxon>Tanacetum</taxon>
    </lineage>
</organism>
<evidence type="ECO:0000256" key="2">
    <source>
        <dbReference type="SAM" id="MobiDB-lite"/>
    </source>
</evidence>
<accession>A0ABQ5C4Q6</accession>
<feature type="coiled-coil region" evidence="1">
    <location>
        <begin position="18"/>
        <end position="45"/>
    </location>
</feature>
<proteinExistence type="predicted"/>
<feature type="compositionally biased region" description="Basic and acidic residues" evidence="2">
    <location>
        <begin position="179"/>
        <end position="191"/>
    </location>
</feature>
<feature type="coiled-coil region" evidence="1">
    <location>
        <begin position="415"/>
        <end position="506"/>
    </location>
</feature>
<reference evidence="3" key="1">
    <citation type="journal article" date="2022" name="Int. J. Mol. Sci.">
        <title>Draft Genome of Tanacetum Coccineum: Genomic Comparison of Closely Related Tanacetum-Family Plants.</title>
        <authorList>
            <person name="Yamashiro T."/>
            <person name="Shiraishi A."/>
            <person name="Nakayama K."/>
            <person name="Satake H."/>
        </authorList>
    </citation>
    <scope>NUCLEOTIDE SEQUENCE</scope>
</reference>
<feature type="compositionally biased region" description="Polar residues" evidence="2">
    <location>
        <begin position="165"/>
        <end position="175"/>
    </location>
</feature>
<sequence length="709" mass="82424">MELEDIISSSLIKDMQELRLLHERKKDIKEECNKHIQELKTYIEKLNQGSCHWHGKPHAFTVHFGEGFNSFSNVDRLAKQLDKEEFHDLKNQIICYLNGIEKGIDERVPHEEVLRIKERDVKERDVKERSEHEKRVNKFEMQKHEKMTNAGTTSDDNLDSTLSSQHCTCNSSRENTNVEDGKIRDDTDDKKEKQAKENCQIQFVILHTLLKDISNEDLTNTWFSTGFQRAFLSLFGEEVEYFAPRLFFNMDKLEKQLNVEELNEEIAMVVFKVFNNQFWHFINNQISMDYDDQMANKVFTEYTLCDAQVFKNVLINKMDSIEKAIIERGMYKSAHDSRVNKRTMQRQKGVVNMFKDKCYDGLVVKERRGTKSEMQNESSRSRNDTKSMHKDAKQCLDKRPLIASKIENKTTESLNQTLDSENDCLKKTIAKLQKDFSKLEAQKNENFLASLQIENAHLKQTYKDLFESIQSSKVENSQCDEVKLKFDKIETQNIELEHQVTSLLKENEHLKLVYNNLFDLIKKPQVQKENLKSTLSEFAIDHILGKDDSSPSSIAESNISELEKESGENICENAKCELQTKIVGLEKILTQKTKDFDDVKLELSKRTAKFEAYFEKLENTKVVLERQLARKVDDSKAEKDQFLKEINHLRTQLENLKGKSVETKFDKPSILGKPPADKLLINSQISKSWFTPKVVVQKDLSKPVTAQSA</sequence>
<reference evidence="3" key="2">
    <citation type="submission" date="2022-01" db="EMBL/GenBank/DDBJ databases">
        <authorList>
            <person name="Yamashiro T."/>
            <person name="Shiraishi A."/>
            <person name="Satake H."/>
            <person name="Nakayama K."/>
        </authorList>
    </citation>
    <scope>NUCLEOTIDE SEQUENCE</scope>
</reference>
<name>A0ABQ5C4Q6_9ASTR</name>
<keyword evidence="4" id="KW-1185">Reference proteome</keyword>
<feature type="compositionally biased region" description="Low complexity" evidence="2">
    <location>
        <begin position="152"/>
        <end position="164"/>
    </location>
</feature>
<feature type="region of interest" description="Disordered" evidence="2">
    <location>
        <begin position="149"/>
        <end position="191"/>
    </location>
</feature>
<feature type="coiled-coil region" evidence="1">
    <location>
        <begin position="614"/>
        <end position="659"/>
    </location>
</feature>
<keyword evidence="1" id="KW-0175">Coiled coil</keyword>
<evidence type="ECO:0000256" key="1">
    <source>
        <dbReference type="SAM" id="Coils"/>
    </source>
</evidence>
<protein>
    <submittedName>
        <fullName evidence="3">Uncharacterized protein</fullName>
    </submittedName>
</protein>
<gene>
    <name evidence="3" type="ORF">Tco_0892042</name>
</gene>